<gene>
    <name evidence="1" type="ORF">ILYODFUR_030971</name>
</gene>
<name>A0ABV0UKG8_9TELE</name>
<dbReference type="Proteomes" id="UP001482620">
    <property type="component" value="Unassembled WGS sequence"/>
</dbReference>
<sequence>MQKKNYSMRLSPSLSFWDHSVHLVGLSINNEPMGVLLVLLGHVIGSALSSTLCWENKLAISTCGPQAGPFMTCSEETEFLSSLEKGKDVDHLLQSTDSSGYYLK</sequence>
<evidence type="ECO:0000313" key="2">
    <source>
        <dbReference type="Proteomes" id="UP001482620"/>
    </source>
</evidence>
<dbReference type="EMBL" id="JAHRIQ010074222">
    <property type="protein sequence ID" value="MEQ2245733.1"/>
    <property type="molecule type" value="Genomic_DNA"/>
</dbReference>
<evidence type="ECO:0000313" key="1">
    <source>
        <dbReference type="EMBL" id="MEQ2245733.1"/>
    </source>
</evidence>
<organism evidence="1 2">
    <name type="scientific">Ilyodon furcidens</name>
    <name type="common">goldbreast splitfin</name>
    <dbReference type="NCBI Taxonomy" id="33524"/>
    <lineage>
        <taxon>Eukaryota</taxon>
        <taxon>Metazoa</taxon>
        <taxon>Chordata</taxon>
        <taxon>Craniata</taxon>
        <taxon>Vertebrata</taxon>
        <taxon>Euteleostomi</taxon>
        <taxon>Actinopterygii</taxon>
        <taxon>Neopterygii</taxon>
        <taxon>Teleostei</taxon>
        <taxon>Neoteleostei</taxon>
        <taxon>Acanthomorphata</taxon>
        <taxon>Ovalentaria</taxon>
        <taxon>Atherinomorphae</taxon>
        <taxon>Cyprinodontiformes</taxon>
        <taxon>Goodeidae</taxon>
        <taxon>Ilyodon</taxon>
    </lineage>
</organism>
<accession>A0ABV0UKG8</accession>
<comment type="caution">
    <text evidence="1">The sequence shown here is derived from an EMBL/GenBank/DDBJ whole genome shotgun (WGS) entry which is preliminary data.</text>
</comment>
<reference evidence="1 2" key="1">
    <citation type="submission" date="2021-06" db="EMBL/GenBank/DDBJ databases">
        <authorList>
            <person name="Palmer J.M."/>
        </authorList>
    </citation>
    <scope>NUCLEOTIDE SEQUENCE [LARGE SCALE GENOMIC DNA]</scope>
    <source>
        <strain evidence="2">if_2019</strain>
        <tissue evidence="1">Muscle</tissue>
    </source>
</reference>
<proteinExistence type="predicted"/>
<keyword evidence="2" id="KW-1185">Reference proteome</keyword>
<protein>
    <submittedName>
        <fullName evidence="1">Uncharacterized protein</fullName>
    </submittedName>
</protein>